<evidence type="ECO:0000313" key="3">
    <source>
        <dbReference type="Proteomes" id="UP000265618"/>
    </source>
</evidence>
<dbReference type="Proteomes" id="UP000265618">
    <property type="component" value="Unassembled WGS sequence"/>
</dbReference>
<evidence type="ECO:0000313" key="2">
    <source>
        <dbReference type="EMBL" id="GCA62945.1"/>
    </source>
</evidence>
<evidence type="ECO:0000256" key="1">
    <source>
        <dbReference type="SAM" id="MobiDB-lite"/>
    </source>
</evidence>
<protein>
    <submittedName>
        <fullName evidence="2">Uncharacterized protein</fullName>
    </submittedName>
</protein>
<name>A0A391NML7_9EUKA</name>
<organism evidence="2 3">
    <name type="scientific">Kipferlia bialata</name>
    <dbReference type="NCBI Taxonomy" id="797122"/>
    <lineage>
        <taxon>Eukaryota</taxon>
        <taxon>Metamonada</taxon>
        <taxon>Carpediemonas-like organisms</taxon>
        <taxon>Kipferlia</taxon>
    </lineage>
</organism>
<dbReference type="EMBL" id="BDIP01001799">
    <property type="protein sequence ID" value="GCA62945.1"/>
    <property type="molecule type" value="Genomic_DNA"/>
</dbReference>
<keyword evidence="3" id="KW-1185">Reference proteome</keyword>
<proteinExistence type="predicted"/>
<reference evidence="2 3" key="1">
    <citation type="journal article" date="2018" name="PLoS ONE">
        <title>The draft genome of Kipferlia bialata reveals reductive genome evolution in fornicate parasites.</title>
        <authorList>
            <person name="Tanifuji G."/>
            <person name="Takabayashi S."/>
            <person name="Kume K."/>
            <person name="Takagi M."/>
            <person name="Nakayama T."/>
            <person name="Kamikawa R."/>
            <person name="Inagaki Y."/>
            <person name="Hashimoto T."/>
        </authorList>
    </citation>
    <scope>NUCLEOTIDE SEQUENCE [LARGE SCALE GENOMIC DNA]</scope>
    <source>
        <strain evidence="2">NY0173</strain>
    </source>
</reference>
<feature type="region of interest" description="Disordered" evidence="1">
    <location>
        <begin position="54"/>
        <end position="77"/>
    </location>
</feature>
<comment type="caution">
    <text evidence="2">The sequence shown here is derived from an EMBL/GenBank/DDBJ whole genome shotgun (WGS) entry which is preliminary data.</text>
</comment>
<accession>A0A391NML7</accession>
<sequence length="243" mass="25863">MQLSSRDCEKRPYLLNKVRGQLLSCVGIPVSGGFGLTPVEAASLYVTGRASVSDDAASEGTPVPGSGPGPGSGSLTDMLQRVPAQRVACYLELQQRGYAILPSLPVTADDTTTDCELGMHLCPDAVTDVWLLWRLDKRPRRRARGFMSPPDAMLVFVASLDSLSIDDGGDTVPAAASLKPLVQRVSRHYAMSVGDSAPQSQGTDATESTDVNAIKEDPRLSVLIAMEGTTYRGAIKILQTTEL</sequence>
<gene>
    <name evidence="2" type="ORF">KIPB_006792</name>
</gene>
<dbReference type="AlphaFoldDB" id="A0A391NML7"/>